<accession>A0A1C3XAB8</accession>
<protein>
    <submittedName>
        <fullName evidence="1">Uncharacterized protein</fullName>
    </submittedName>
</protein>
<evidence type="ECO:0000313" key="2">
    <source>
        <dbReference type="Proteomes" id="UP000199435"/>
    </source>
</evidence>
<dbReference type="Proteomes" id="UP000199435">
    <property type="component" value="Unassembled WGS sequence"/>
</dbReference>
<keyword evidence="2" id="KW-1185">Reference proteome</keyword>
<organism evidence="1 2">
    <name type="scientific">Rhizobium miluonense</name>
    <dbReference type="NCBI Taxonomy" id="411945"/>
    <lineage>
        <taxon>Bacteria</taxon>
        <taxon>Pseudomonadati</taxon>
        <taxon>Pseudomonadota</taxon>
        <taxon>Alphaproteobacteria</taxon>
        <taxon>Hyphomicrobiales</taxon>
        <taxon>Rhizobiaceae</taxon>
        <taxon>Rhizobium/Agrobacterium group</taxon>
        <taxon>Rhizobium</taxon>
    </lineage>
</organism>
<evidence type="ECO:0000313" key="1">
    <source>
        <dbReference type="EMBL" id="SCB49125.1"/>
    </source>
</evidence>
<proteinExistence type="predicted"/>
<dbReference type="STRING" id="411945.GA0061102_107121"/>
<gene>
    <name evidence="1" type="ORF">GA0061102_107121</name>
</gene>
<dbReference type="EMBL" id="FMAH01000071">
    <property type="protein sequence ID" value="SCB49125.1"/>
    <property type="molecule type" value="Genomic_DNA"/>
</dbReference>
<name>A0A1C3XAB8_9HYPH</name>
<reference evidence="2" key="1">
    <citation type="submission" date="2016-08" db="EMBL/GenBank/DDBJ databases">
        <authorList>
            <person name="Varghese N."/>
            <person name="Submissions Spin"/>
        </authorList>
    </citation>
    <scope>NUCLEOTIDE SEQUENCE [LARGE SCALE GENOMIC DNA]</scope>
    <source>
        <strain evidence="2">HAMBI 2971</strain>
    </source>
</reference>
<sequence>MPNDRMSLSEWKHQQSLMTEEQRAMSRTLVDGMRELNDRILEAGALGLKIDVNPVHTFWPRAGGKVQLIDLSISVKAPTKSITEKTDTLAP</sequence>
<dbReference type="RefSeq" id="WP_092856334.1">
    <property type="nucleotide sequence ID" value="NZ_FMAH01000071.1"/>
</dbReference>
<dbReference type="AlphaFoldDB" id="A0A1C3XAB8"/>